<evidence type="ECO:0000256" key="5">
    <source>
        <dbReference type="ARBA" id="ARBA00023136"/>
    </source>
</evidence>
<evidence type="ECO:0000256" key="4">
    <source>
        <dbReference type="ARBA" id="ARBA00022989"/>
    </source>
</evidence>
<feature type="transmembrane region" description="Helical" evidence="6">
    <location>
        <begin position="151"/>
        <end position="171"/>
    </location>
</feature>
<feature type="transmembrane region" description="Helical" evidence="6">
    <location>
        <begin position="125"/>
        <end position="145"/>
    </location>
</feature>
<dbReference type="Proteomes" id="UP001196408">
    <property type="component" value="Unassembled WGS sequence"/>
</dbReference>
<dbReference type="RefSeq" id="WP_217747773.1">
    <property type="nucleotide sequence ID" value="NZ_JAHOEB010000040.1"/>
</dbReference>
<evidence type="ECO:0000256" key="3">
    <source>
        <dbReference type="ARBA" id="ARBA00022692"/>
    </source>
</evidence>
<dbReference type="InterPro" id="IPR012506">
    <property type="entry name" value="TMEM86B-like"/>
</dbReference>
<evidence type="ECO:0000256" key="6">
    <source>
        <dbReference type="SAM" id="Phobius"/>
    </source>
</evidence>
<accession>A0AAW4MYT8</accession>
<evidence type="ECO:0000313" key="7">
    <source>
        <dbReference type="EMBL" id="MBV3382974.1"/>
    </source>
</evidence>
<gene>
    <name evidence="7" type="ORF">KSV97_07030</name>
</gene>
<feature type="transmembrane region" description="Helical" evidence="6">
    <location>
        <begin position="94"/>
        <end position="113"/>
    </location>
</feature>
<comment type="similarity">
    <text evidence="2">Belongs to the TMEM86 family.</text>
</comment>
<dbReference type="EMBL" id="JAHOEF010000040">
    <property type="protein sequence ID" value="MBV3382974.1"/>
    <property type="molecule type" value="Genomic_DNA"/>
</dbReference>
<dbReference type="AlphaFoldDB" id="A0AAW4MYT8"/>
<keyword evidence="3 6" id="KW-0812">Transmembrane</keyword>
<organism evidence="7 8">
    <name type="scientific">Catenibacterium mitsuokai</name>
    <dbReference type="NCBI Taxonomy" id="100886"/>
    <lineage>
        <taxon>Bacteria</taxon>
        <taxon>Bacillati</taxon>
        <taxon>Bacillota</taxon>
        <taxon>Erysipelotrichia</taxon>
        <taxon>Erysipelotrichales</taxon>
        <taxon>Coprobacillaceae</taxon>
        <taxon>Catenibacterium</taxon>
    </lineage>
</organism>
<keyword evidence="4 6" id="KW-1133">Transmembrane helix</keyword>
<feature type="transmembrane region" description="Helical" evidence="6">
    <location>
        <begin position="70"/>
        <end position="88"/>
    </location>
</feature>
<reference evidence="7" key="1">
    <citation type="submission" date="2021-06" db="EMBL/GenBank/DDBJ databases">
        <title>Collection of gut derived symbiotic bacterial strains cultured from healthy donors.</title>
        <authorList>
            <person name="Lin H."/>
            <person name="Littmann E."/>
            <person name="Pamer E.G."/>
        </authorList>
    </citation>
    <scope>NUCLEOTIDE SEQUENCE</scope>
    <source>
        <strain evidence="7">MSK.21.82</strain>
    </source>
</reference>
<feature type="transmembrane region" description="Helical" evidence="6">
    <location>
        <begin position="44"/>
        <end position="63"/>
    </location>
</feature>
<dbReference type="GO" id="GO:0016020">
    <property type="term" value="C:membrane"/>
    <property type="evidence" value="ECO:0007669"/>
    <property type="project" value="UniProtKB-SubCell"/>
</dbReference>
<comment type="caution">
    <text evidence="7">The sequence shown here is derived from an EMBL/GenBank/DDBJ whole genome shotgun (WGS) entry which is preliminary data.</text>
</comment>
<proteinExistence type="inferred from homology"/>
<dbReference type="Pfam" id="PF07947">
    <property type="entry name" value="YhhN"/>
    <property type="match status" value="1"/>
</dbReference>
<evidence type="ECO:0000256" key="1">
    <source>
        <dbReference type="ARBA" id="ARBA00004141"/>
    </source>
</evidence>
<feature type="transmembrane region" description="Helical" evidence="6">
    <location>
        <begin position="178"/>
        <end position="198"/>
    </location>
</feature>
<sequence>MIVLFILLFLIMACTWRTRCHIYTKGLCSLGFILTAYFSHQTKLFLLILPALLGYMIGDILLCKKELFRYGLNAFLIGDIAFLFFYYHFEPFTYIELIVPVCAMILLEILAYYKIVDLSTYKTELTSYIFALVWLTTKAILTAFTLNTLSFIMMATGLILYLISDILLAFYKTNKIQILGILNIFFYYFGIFLTAYSFSFR</sequence>
<name>A0AAW4MYT8_9FIRM</name>
<comment type="subcellular location">
    <subcellularLocation>
        <location evidence="1">Membrane</location>
        <topology evidence="1">Multi-pass membrane protein</topology>
    </subcellularLocation>
</comment>
<keyword evidence="5 6" id="KW-0472">Membrane</keyword>
<evidence type="ECO:0000313" key="8">
    <source>
        <dbReference type="Proteomes" id="UP001196408"/>
    </source>
</evidence>
<protein>
    <submittedName>
        <fullName evidence="7">Lysoplasmalogenase</fullName>
    </submittedName>
</protein>
<evidence type="ECO:0000256" key="2">
    <source>
        <dbReference type="ARBA" id="ARBA00007375"/>
    </source>
</evidence>